<feature type="transmembrane region" description="Helical" evidence="7">
    <location>
        <begin position="43"/>
        <end position="67"/>
    </location>
</feature>
<evidence type="ECO:0000313" key="8">
    <source>
        <dbReference type="EMBL" id="CUO25733.1"/>
    </source>
</evidence>
<gene>
    <name evidence="8" type="primary">wzxC</name>
    <name evidence="8" type="ORF">ERS852491_01699</name>
</gene>
<feature type="transmembrane region" description="Helical" evidence="7">
    <location>
        <begin position="414"/>
        <end position="432"/>
    </location>
</feature>
<evidence type="ECO:0000256" key="1">
    <source>
        <dbReference type="ARBA" id="ARBA00004651"/>
    </source>
</evidence>
<protein>
    <submittedName>
        <fullName evidence="8">Lipopolysaccharide biosynthesis protein wzxC</fullName>
    </submittedName>
</protein>
<evidence type="ECO:0000256" key="2">
    <source>
        <dbReference type="ARBA" id="ARBA00007430"/>
    </source>
</evidence>
<evidence type="ECO:0000256" key="3">
    <source>
        <dbReference type="ARBA" id="ARBA00022475"/>
    </source>
</evidence>
<keyword evidence="6 7" id="KW-0472">Membrane</keyword>
<dbReference type="PANTHER" id="PTHR30250:SF10">
    <property type="entry name" value="LIPOPOLYSACCHARIDE BIOSYNTHESIS PROTEIN WZXC"/>
    <property type="match status" value="1"/>
</dbReference>
<comment type="similarity">
    <text evidence="2">Belongs to the polysaccharide synthase family.</text>
</comment>
<dbReference type="EMBL" id="CYZU01000012">
    <property type="protein sequence ID" value="CUO25733.1"/>
    <property type="molecule type" value="Genomic_DNA"/>
</dbReference>
<keyword evidence="4 7" id="KW-0812">Transmembrane</keyword>
<evidence type="ECO:0000256" key="6">
    <source>
        <dbReference type="ARBA" id="ARBA00023136"/>
    </source>
</evidence>
<sequence>MQKNNKVFSNLIWRFAERCGAQGVKFVVEIILARILLPEDYGAIALVTVFITILNVFVDSGLGNALIQKKNADDLDFSSVFYFNILWCIILYIMLFVLAPYIANFYLKPELNPVIRILGVTIIISGVKNVQQAYVSCTMQFKRFFFSTLSGTVGAAIIGIVLAYCGAGVWALVAQQIFNTMIDTIVLWFTVSWRPKKLFSLKRLKTLFSYGWKLLASALINTLYTNIWQLIIGKVYSASDLAFYNKGDQFPRLIVGNINSSIDSVLLPALSQEQDSITRVKQMTRQSIKISVYIMAPLMMGLASVAPGLVSLVLTDKWLPCIPFIRIFCITYMFYPIHTANLNAIKALGRSDLFLKLEIAKKVVGLLLLLLTMRHGVIVMAYSLLFSSVSSQIINSWPNRKLLNYSYLEQLKDIIPSIILALFMGLCINIIGRTGMSQMLALGLQFIMGIIIYILGSKFLHIDSFAYLMNIVKTIWKNHRQ</sequence>
<feature type="transmembrane region" description="Helical" evidence="7">
    <location>
        <begin position="290"/>
        <end position="312"/>
    </location>
</feature>
<dbReference type="Proteomes" id="UP000095544">
    <property type="component" value="Unassembled WGS sequence"/>
</dbReference>
<organism evidence="8 9">
    <name type="scientific">Faecalicatena contorta</name>
    <dbReference type="NCBI Taxonomy" id="39482"/>
    <lineage>
        <taxon>Bacteria</taxon>
        <taxon>Bacillati</taxon>
        <taxon>Bacillota</taxon>
        <taxon>Clostridia</taxon>
        <taxon>Lachnospirales</taxon>
        <taxon>Lachnospiraceae</taxon>
        <taxon>Faecalicatena</taxon>
    </lineage>
</organism>
<proteinExistence type="inferred from homology"/>
<dbReference type="OrthoDB" id="9770347at2"/>
<reference evidence="8 9" key="1">
    <citation type="submission" date="2015-09" db="EMBL/GenBank/DDBJ databases">
        <authorList>
            <consortium name="Pathogen Informatics"/>
        </authorList>
    </citation>
    <scope>NUCLEOTIDE SEQUENCE [LARGE SCALE GENOMIC DNA]</scope>
    <source>
        <strain evidence="8 9">2789STDY5834876</strain>
    </source>
</reference>
<feature type="transmembrane region" description="Helical" evidence="7">
    <location>
        <begin position="79"/>
        <end position="102"/>
    </location>
</feature>
<dbReference type="STRING" id="39482.ERS852491_01699"/>
<comment type="subcellular location">
    <subcellularLocation>
        <location evidence="1">Cell membrane</location>
        <topology evidence="1">Multi-pass membrane protein</topology>
    </subcellularLocation>
</comment>
<feature type="transmembrane region" description="Helical" evidence="7">
    <location>
        <begin position="143"/>
        <end position="164"/>
    </location>
</feature>
<keyword evidence="5 7" id="KW-1133">Transmembrane helix</keyword>
<dbReference type="GO" id="GO:0005886">
    <property type="term" value="C:plasma membrane"/>
    <property type="evidence" value="ECO:0007669"/>
    <property type="project" value="UniProtKB-SubCell"/>
</dbReference>
<dbReference type="AlphaFoldDB" id="A0A174DJQ3"/>
<evidence type="ECO:0000256" key="4">
    <source>
        <dbReference type="ARBA" id="ARBA00022692"/>
    </source>
</evidence>
<feature type="transmembrane region" description="Helical" evidence="7">
    <location>
        <begin position="439"/>
        <end position="460"/>
    </location>
</feature>
<evidence type="ECO:0000256" key="7">
    <source>
        <dbReference type="SAM" id="Phobius"/>
    </source>
</evidence>
<dbReference type="CDD" id="cd13127">
    <property type="entry name" value="MATE_tuaB_like"/>
    <property type="match status" value="1"/>
</dbReference>
<dbReference type="InterPro" id="IPR050833">
    <property type="entry name" value="Poly_Biosynth_Transport"/>
</dbReference>
<dbReference type="PANTHER" id="PTHR30250">
    <property type="entry name" value="PST FAMILY PREDICTED COLANIC ACID TRANSPORTER"/>
    <property type="match status" value="1"/>
</dbReference>
<feature type="transmembrane region" description="Helical" evidence="7">
    <location>
        <begin position="366"/>
        <end position="394"/>
    </location>
</feature>
<dbReference type="Pfam" id="PF13440">
    <property type="entry name" value="Polysacc_synt_3"/>
    <property type="match status" value="1"/>
</dbReference>
<evidence type="ECO:0000313" key="9">
    <source>
        <dbReference type="Proteomes" id="UP000095544"/>
    </source>
</evidence>
<name>A0A174DJQ3_9FIRM</name>
<feature type="transmembrane region" description="Helical" evidence="7">
    <location>
        <begin position="324"/>
        <end position="345"/>
    </location>
</feature>
<evidence type="ECO:0000256" key="5">
    <source>
        <dbReference type="ARBA" id="ARBA00022989"/>
    </source>
</evidence>
<dbReference type="RefSeq" id="WP_055152559.1">
    <property type="nucleotide sequence ID" value="NZ_CYZU01000012.1"/>
</dbReference>
<keyword evidence="3" id="KW-1003">Cell membrane</keyword>
<accession>A0A174DJQ3</accession>